<dbReference type="PANTHER" id="PTHR24320">
    <property type="entry name" value="RETINOL DEHYDROGENASE"/>
    <property type="match status" value="1"/>
</dbReference>
<dbReference type="PANTHER" id="PTHR24320:SF282">
    <property type="entry name" value="WW DOMAIN-CONTAINING OXIDOREDUCTASE"/>
    <property type="match status" value="1"/>
</dbReference>
<proteinExistence type="inferred from homology"/>
<dbReference type="SUPFAM" id="SSF51735">
    <property type="entry name" value="NAD(P)-binding Rossmann-fold domains"/>
    <property type="match status" value="1"/>
</dbReference>
<evidence type="ECO:0008006" key="6">
    <source>
        <dbReference type="Google" id="ProtNLM"/>
    </source>
</evidence>
<dbReference type="AlphaFoldDB" id="A0A9P9F374"/>
<dbReference type="PRINTS" id="PR00081">
    <property type="entry name" value="GDHRDH"/>
</dbReference>
<dbReference type="EMBL" id="JAGMUV010000006">
    <property type="protein sequence ID" value="KAH7153588.1"/>
    <property type="molecule type" value="Genomic_DNA"/>
</dbReference>
<keyword evidence="3" id="KW-0560">Oxidoreductase</keyword>
<gene>
    <name evidence="4" type="ORF">EDB81DRAFT_687901</name>
</gene>
<dbReference type="InterPro" id="IPR002347">
    <property type="entry name" value="SDR_fam"/>
</dbReference>
<dbReference type="Proteomes" id="UP000738349">
    <property type="component" value="Unassembled WGS sequence"/>
</dbReference>
<evidence type="ECO:0000313" key="4">
    <source>
        <dbReference type="EMBL" id="KAH7153588.1"/>
    </source>
</evidence>
<organism evidence="4 5">
    <name type="scientific">Dactylonectria macrodidyma</name>
    <dbReference type="NCBI Taxonomy" id="307937"/>
    <lineage>
        <taxon>Eukaryota</taxon>
        <taxon>Fungi</taxon>
        <taxon>Dikarya</taxon>
        <taxon>Ascomycota</taxon>
        <taxon>Pezizomycotina</taxon>
        <taxon>Sordariomycetes</taxon>
        <taxon>Hypocreomycetidae</taxon>
        <taxon>Hypocreales</taxon>
        <taxon>Nectriaceae</taxon>
        <taxon>Dactylonectria</taxon>
    </lineage>
</organism>
<dbReference type="InterPro" id="IPR036291">
    <property type="entry name" value="NAD(P)-bd_dom_sf"/>
</dbReference>
<dbReference type="Gene3D" id="3.40.50.720">
    <property type="entry name" value="NAD(P)-binding Rossmann-like Domain"/>
    <property type="match status" value="1"/>
</dbReference>
<comment type="similarity">
    <text evidence="1">Belongs to the short-chain dehydrogenases/reductases (SDR) family.</text>
</comment>
<evidence type="ECO:0000256" key="3">
    <source>
        <dbReference type="ARBA" id="ARBA00023002"/>
    </source>
</evidence>
<comment type="caution">
    <text evidence="4">The sequence shown here is derived from an EMBL/GenBank/DDBJ whole genome shotgun (WGS) entry which is preliminary data.</text>
</comment>
<accession>A0A9P9F374</accession>
<keyword evidence="5" id="KW-1185">Reference proteome</keyword>
<evidence type="ECO:0000256" key="1">
    <source>
        <dbReference type="ARBA" id="ARBA00006484"/>
    </source>
</evidence>
<dbReference type="OrthoDB" id="191139at2759"/>
<reference evidence="4" key="1">
    <citation type="journal article" date="2021" name="Nat. Commun.">
        <title>Genetic determinants of endophytism in the Arabidopsis root mycobiome.</title>
        <authorList>
            <person name="Mesny F."/>
            <person name="Miyauchi S."/>
            <person name="Thiergart T."/>
            <person name="Pickel B."/>
            <person name="Atanasova L."/>
            <person name="Karlsson M."/>
            <person name="Huettel B."/>
            <person name="Barry K.W."/>
            <person name="Haridas S."/>
            <person name="Chen C."/>
            <person name="Bauer D."/>
            <person name="Andreopoulos W."/>
            <person name="Pangilinan J."/>
            <person name="LaButti K."/>
            <person name="Riley R."/>
            <person name="Lipzen A."/>
            <person name="Clum A."/>
            <person name="Drula E."/>
            <person name="Henrissat B."/>
            <person name="Kohler A."/>
            <person name="Grigoriev I.V."/>
            <person name="Martin F.M."/>
            <person name="Hacquard S."/>
        </authorList>
    </citation>
    <scope>NUCLEOTIDE SEQUENCE</scope>
    <source>
        <strain evidence="4">MPI-CAGE-AT-0147</strain>
    </source>
</reference>
<dbReference type="Pfam" id="PF00106">
    <property type="entry name" value="adh_short"/>
    <property type="match status" value="1"/>
</dbReference>
<keyword evidence="2" id="KW-0521">NADP</keyword>
<protein>
    <recommendedName>
        <fullName evidence="6">Short-chain dehydrogenase/reductase</fullName>
    </recommendedName>
</protein>
<evidence type="ECO:0000313" key="5">
    <source>
        <dbReference type="Proteomes" id="UP000738349"/>
    </source>
</evidence>
<sequence length="302" mass="32761">MAYDPARDMPPLDGKVILITGGNIGLGKQSALDISKHNPAEIWLAARNAQKADVVIAQLREQAPRVSIRFLQLDLSSFDSIKNAAHTFTSSVSRLDILLLNAGIMGTPPGVTKEGYEMHFGTNHVGHALFLKLLTPLLLKTASSPPCSGVRVVTVSSVAHKFSVSGGIKFDILKTDGQGESLNNLYGQSKLANLVYAREFAKHHPEIKSVSIHPGTVKTDLQKSGGNLMLRGFQKFVVPLIGVNVQEGVKNQLWAATTKGVENGEYYEPVGVTGRGSALSLDKELGRRLWDWTDKELEGHDM</sequence>
<dbReference type="GO" id="GO:0016491">
    <property type="term" value="F:oxidoreductase activity"/>
    <property type="evidence" value="ECO:0007669"/>
    <property type="project" value="UniProtKB-KW"/>
</dbReference>
<evidence type="ECO:0000256" key="2">
    <source>
        <dbReference type="ARBA" id="ARBA00022857"/>
    </source>
</evidence>
<name>A0A9P9F374_9HYPO</name>